<dbReference type="Pfam" id="PF00106">
    <property type="entry name" value="adh_short"/>
    <property type="match status" value="1"/>
</dbReference>
<dbReference type="PANTHER" id="PTHR44169:SF6">
    <property type="entry name" value="NADPH-DEPENDENT 1-ACYLDIHYDROXYACETONE PHOSPHATE REDUCTASE"/>
    <property type="match status" value="1"/>
</dbReference>
<evidence type="ECO:0000256" key="2">
    <source>
        <dbReference type="ARBA" id="ARBA00023002"/>
    </source>
</evidence>
<evidence type="ECO:0000313" key="5">
    <source>
        <dbReference type="Proteomes" id="UP000573603"/>
    </source>
</evidence>
<protein>
    <submittedName>
        <fullName evidence="4">Uncharacterized protein</fullName>
    </submittedName>
</protein>
<evidence type="ECO:0000256" key="3">
    <source>
        <dbReference type="RuleBase" id="RU000363"/>
    </source>
</evidence>
<accession>A0A8H4Z2L9</accession>
<dbReference type="InterPro" id="IPR036291">
    <property type="entry name" value="NAD(P)-bd_dom_sf"/>
</dbReference>
<dbReference type="GO" id="GO:0004806">
    <property type="term" value="F:triacylglycerol lipase activity"/>
    <property type="evidence" value="ECO:0007669"/>
    <property type="project" value="TreeGrafter"/>
</dbReference>
<evidence type="ECO:0000256" key="1">
    <source>
        <dbReference type="ARBA" id="ARBA00006484"/>
    </source>
</evidence>
<dbReference type="PRINTS" id="PR00080">
    <property type="entry name" value="SDRFAMILY"/>
</dbReference>
<comment type="caution">
    <text evidence="4">The sequence shown here is derived from an EMBL/GenBank/DDBJ whole genome shotgun (WGS) entry which is preliminary data.</text>
</comment>
<keyword evidence="5" id="KW-1185">Reference proteome</keyword>
<evidence type="ECO:0000313" key="4">
    <source>
        <dbReference type="EMBL" id="KAF5238784.1"/>
    </source>
</evidence>
<dbReference type="AlphaFoldDB" id="A0A8H4Z2L9"/>
<proteinExistence type="inferred from homology"/>
<dbReference type="Proteomes" id="UP000573603">
    <property type="component" value="Unassembled WGS sequence"/>
</dbReference>
<dbReference type="GO" id="GO:0005783">
    <property type="term" value="C:endoplasmic reticulum"/>
    <property type="evidence" value="ECO:0007669"/>
    <property type="project" value="TreeGrafter"/>
</dbReference>
<dbReference type="PANTHER" id="PTHR44169">
    <property type="entry name" value="NADPH-DEPENDENT 1-ACYLDIHYDROXYACETONE PHOSPHATE REDUCTASE"/>
    <property type="match status" value="1"/>
</dbReference>
<dbReference type="GO" id="GO:0000140">
    <property type="term" value="F:acylglycerone-phosphate reductase (NADP+) activity"/>
    <property type="evidence" value="ECO:0007669"/>
    <property type="project" value="TreeGrafter"/>
</dbReference>
<dbReference type="Gene3D" id="3.40.50.720">
    <property type="entry name" value="NAD(P)-binding Rossmann-like Domain"/>
    <property type="match status" value="1"/>
</dbReference>
<dbReference type="PRINTS" id="PR00081">
    <property type="entry name" value="GDHRDH"/>
</dbReference>
<dbReference type="GO" id="GO:0005811">
    <property type="term" value="C:lipid droplet"/>
    <property type="evidence" value="ECO:0007669"/>
    <property type="project" value="TreeGrafter"/>
</dbReference>
<dbReference type="GO" id="GO:0006654">
    <property type="term" value="P:phosphatidic acid biosynthetic process"/>
    <property type="evidence" value="ECO:0007669"/>
    <property type="project" value="TreeGrafter"/>
</dbReference>
<dbReference type="GO" id="GO:0019433">
    <property type="term" value="P:triglyceride catabolic process"/>
    <property type="evidence" value="ECO:0007669"/>
    <property type="project" value="TreeGrafter"/>
</dbReference>
<name>A0A8H4Z2L9_9HYPO</name>
<sequence>MKKTVLITGCSIGGLGNALAYEFLKVGYHVIATARDTKKIGPLANKSDVDIFQLDVTLPESISHCLSKIQAMEIKLDILVNNAGCASFNPLVHADVNAAKALYDVNVWGSLRVTQAFIPLLLSSQGVILNIASMAGAVPLAWQGKCLRQFTTLSLTPLDTGIYNSSKAAMTFISETLKIELEPLGVRVVTAMVGAINTEIYDGCDVVLPTDSWYKPIEDTIRRQAKGEMQLPNNEAVEVTAASIVKDTLSGRRGKIWRGGEAGIASIGSWLFPTWLVESILHKNRGLSTLRKAHRQM</sequence>
<dbReference type="EMBL" id="JABEVY010000284">
    <property type="protein sequence ID" value="KAF5238784.1"/>
    <property type="molecule type" value="Genomic_DNA"/>
</dbReference>
<organism evidence="4 5">
    <name type="scientific">Fusarium anthophilum</name>
    <dbReference type="NCBI Taxonomy" id="48485"/>
    <lineage>
        <taxon>Eukaryota</taxon>
        <taxon>Fungi</taxon>
        <taxon>Dikarya</taxon>
        <taxon>Ascomycota</taxon>
        <taxon>Pezizomycotina</taxon>
        <taxon>Sordariomycetes</taxon>
        <taxon>Hypocreomycetidae</taxon>
        <taxon>Hypocreales</taxon>
        <taxon>Nectriaceae</taxon>
        <taxon>Fusarium</taxon>
        <taxon>Fusarium fujikuroi species complex</taxon>
    </lineage>
</organism>
<dbReference type="SUPFAM" id="SSF51735">
    <property type="entry name" value="NAD(P)-binding Rossmann-fold domains"/>
    <property type="match status" value="1"/>
</dbReference>
<gene>
    <name evidence="4" type="ORF">FANTH_10206</name>
</gene>
<comment type="similarity">
    <text evidence="1 3">Belongs to the short-chain dehydrogenases/reductases (SDR) family.</text>
</comment>
<reference evidence="4 5" key="1">
    <citation type="journal article" date="2020" name="BMC Genomics">
        <title>Correction to: Identification and distribution of gene clusters required for synthesis of sphingolipid metabolism inhibitors in diverse species of the filamentous fungus Fusarium.</title>
        <authorList>
            <person name="Kim H.S."/>
            <person name="Lohmar J.M."/>
            <person name="Busman M."/>
            <person name="Brown D.W."/>
            <person name="Naumann T.A."/>
            <person name="Divon H.H."/>
            <person name="Lysoe E."/>
            <person name="Uhlig S."/>
            <person name="Proctor R.H."/>
        </authorList>
    </citation>
    <scope>NUCLEOTIDE SEQUENCE [LARGE SCALE GENOMIC DNA]</scope>
    <source>
        <strain evidence="4 5">NRRL 25214</strain>
    </source>
</reference>
<keyword evidence="2" id="KW-0560">Oxidoreductase</keyword>
<dbReference type="InterPro" id="IPR002347">
    <property type="entry name" value="SDR_fam"/>
</dbReference>